<dbReference type="Gene3D" id="3.30.565.10">
    <property type="entry name" value="Histidine kinase-like ATPase, C-terminal domain"/>
    <property type="match status" value="1"/>
</dbReference>
<evidence type="ECO:0000256" key="1">
    <source>
        <dbReference type="ARBA" id="ARBA00000085"/>
    </source>
</evidence>
<evidence type="ECO:0000256" key="14">
    <source>
        <dbReference type="ARBA" id="ARBA00064003"/>
    </source>
</evidence>
<proteinExistence type="predicted"/>
<keyword evidence="13" id="KW-0472">Membrane</keyword>
<dbReference type="Pfam" id="PF13426">
    <property type="entry name" value="PAS_9"/>
    <property type="match status" value="1"/>
</dbReference>
<dbReference type="CDD" id="cd16922">
    <property type="entry name" value="HATPase_EvgS-ArcB-TorS-like"/>
    <property type="match status" value="1"/>
</dbReference>
<dbReference type="PANTHER" id="PTHR45339:SF1">
    <property type="entry name" value="HYBRID SIGNAL TRANSDUCTION HISTIDINE KINASE J"/>
    <property type="match status" value="1"/>
</dbReference>
<dbReference type="Pfam" id="PF01627">
    <property type="entry name" value="Hpt"/>
    <property type="match status" value="1"/>
</dbReference>
<dbReference type="CDD" id="cd00130">
    <property type="entry name" value="PAS"/>
    <property type="match status" value="3"/>
</dbReference>
<dbReference type="InterPro" id="IPR000014">
    <property type="entry name" value="PAS"/>
</dbReference>
<dbReference type="InterPro" id="IPR036890">
    <property type="entry name" value="HATPase_C_sf"/>
</dbReference>
<dbReference type="EMBL" id="RWIT01000026">
    <property type="protein sequence ID" value="RSK43128.1"/>
    <property type="molecule type" value="Genomic_DNA"/>
</dbReference>
<dbReference type="SUPFAM" id="SSF55785">
    <property type="entry name" value="PYP-like sensor domain (PAS domain)"/>
    <property type="match status" value="5"/>
</dbReference>
<dbReference type="PRINTS" id="PR00344">
    <property type="entry name" value="BCTRLSENSOR"/>
</dbReference>
<dbReference type="OrthoDB" id="9797097at2"/>
<dbReference type="CDD" id="cd17546">
    <property type="entry name" value="REC_hyHK_CKI1_RcsC-like"/>
    <property type="match status" value="1"/>
</dbReference>
<dbReference type="InterPro" id="IPR004358">
    <property type="entry name" value="Sig_transdc_His_kin-like_C"/>
</dbReference>
<evidence type="ECO:0000256" key="12">
    <source>
        <dbReference type="ARBA" id="ARBA00023012"/>
    </source>
</evidence>
<dbReference type="SUPFAM" id="SSF52172">
    <property type="entry name" value="CheY-like"/>
    <property type="match status" value="1"/>
</dbReference>
<dbReference type="Pfam" id="PF08447">
    <property type="entry name" value="PAS_3"/>
    <property type="match status" value="2"/>
</dbReference>
<feature type="domain" description="PAC" evidence="21">
    <location>
        <begin position="366"/>
        <end position="419"/>
    </location>
</feature>
<evidence type="ECO:0000313" key="24">
    <source>
        <dbReference type="Proteomes" id="UP000273500"/>
    </source>
</evidence>
<gene>
    <name evidence="23" type="ORF">EI291_22305</name>
</gene>
<dbReference type="SMART" id="SM00388">
    <property type="entry name" value="HisKA"/>
    <property type="match status" value="1"/>
</dbReference>
<dbReference type="InterPro" id="IPR001610">
    <property type="entry name" value="PAC"/>
</dbReference>
<keyword evidence="11" id="KW-1133">Transmembrane helix</keyword>
<dbReference type="Gene3D" id="1.10.287.130">
    <property type="match status" value="1"/>
</dbReference>
<name>A0A428K9E0_9BACT</name>
<evidence type="ECO:0000256" key="16">
    <source>
        <dbReference type="PROSITE-ProRule" id="PRU00110"/>
    </source>
</evidence>
<dbReference type="InterPro" id="IPR036641">
    <property type="entry name" value="HPT_dom_sf"/>
</dbReference>
<evidence type="ECO:0000256" key="17">
    <source>
        <dbReference type="PROSITE-ProRule" id="PRU00169"/>
    </source>
</evidence>
<dbReference type="CDD" id="cd00082">
    <property type="entry name" value="HisKA"/>
    <property type="match status" value="1"/>
</dbReference>
<dbReference type="InterPro" id="IPR008207">
    <property type="entry name" value="Sig_transdc_His_kin_Hpt_dom"/>
</dbReference>
<dbReference type="PROSITE" id="PS50110">
    <property type="entry name" value="RESPONSE_REGULATORY"/>
    <property type="match status" value="1"/>
</dbReference>
<dbReference type="InterPro" id="IPR035965">
    <property type="entry name" value="PAS-like_dom_sf"/>
</dbReference>
<sequence length="1176" mass="133074">MIPQEHEIDLLRQENELLRAQLAAAQSGLPSIADADSRIPSETKLIAESLLPGILCLDTAGIIRHLDERAQCFVPAGLKSIVGQHLLDILPPMTRPGPVADLMQQGLDFAYEVHRPESGAPTHWLRVRALAHPATAENPAGFVATVEDITAAMEEQLRLAASELHCRNLIENAPVVLYEWRENFDGSYEWLYASPKLKKLFGLSQEDVQRLGNYIHPDDIGRWRQTVEESKRTKQPWHFEGRIQVPGEPLRWWRGSSIITAQDEQGIIFQGILEDITGAHTAHQQLKDNEQRWRMAMEGVGSDIWEFDLRTFSINLSPKFGELLGHRRREDPDSAEDFEYANVAPADIELARANMTAYLQGELPLFTATYRVQDAQGQCRWIASRGMVTKRTKSGKPEIITGTHSDITEITQAKLALEASSRRLTSTVANLQRGVLLEDENERVVLVNSALCELFGLPVLAEELIGTTCFDLFAQLQQRVRDGALFARQVKQRRKHHLEVHNQPIELKDGRILEHTTLPLYVEGQYIGRLWKYEDVTKRRTEAEALKRREEKYRSILENMNMGLVEADIKSCIQFVNDSFCEITGYTKYELQDKNLEELILLPPDSRLSYPLRGQYPHNTYELHVRTKSQGMKWLLVSEAPLWNDEKQVVGTIGVYLDITHQKQLESKLRDAKRSAEESMRAKEIFLANMSHEIRTPMNAILGMSQLLAKTPLTTQQNSYLYAISSSAENLLVIINDILDLSKINAGQMTLEAIGFTVAKLYEQVEKTLHYKAEDKGLTLRIEVDPELPDVLLGDPYRLTQVLLNLAGNSVKFTERGEVCVSCRLTGITDREAIVQFQVRDTGIGIDPIYLRNLFKNFSQEDASVSRKYGGTGLGLSITKQLVGLMGGELFIESEKNRGTTSTFSLQFPIGRPQDMPRKERAGTTRLVRESLQGKRVLLAEDNDYNRLLAVSLLNQANISVVEAENGAIAVEMAASQPFDIILMDVQMPVMNGYEATEKIRQELQLQTPIIALTANAIRGDNQRCLDAGMNDYLSKPFQEDDLLKIMYEWVAVQQQKKDVSRRLYSLEALEHVANHDQKFIAVMLQTFIRSSQEVLVSLQLELAQHNVAGIRAAAHKLKPSLHHLQIIPVLQIIEDLENSPDVLDEQLTHQRIEDARRMIGHVVTQMRQDLEKLSS</sequence>
<evidence type="ECO:0000256" key="8">
    <source>
        <dbReference type="ARBA" id="ARBA00022741"/>
    </source>
</evidence>
<dbReference type="GO" id="GO:0005886">
    <property type="term" value="C:plasma membrane"/>
    <property type="evidence" value="ECO:0007669"/>
    <property type="project" value="UniProtKB-SubCell"/>
</dbReference>
<dbReference type="InterPro" id="IPR000700">
    <property type="entry name" value="PAS-assoc_C"/>
</dbReference>
<dbReference type="AlphaFoldDB" id="A0A428K9E0"/>
<evidence type="ECO:0000256" key="13">
    <source>
        <dbReference type="ARBA" id="ARBA00023136"/>
    </source>
</evidence>
<dbReference type="PROSITE" id="PS50109">
    <property type="entry name" value="HIS_KIN"/>
    <property type="match status" value="1"/>
</dbReference>
<feature type="modified residue" description="Phosphohistidine" evidence="16">
    <location>
        <position position="1116"/>
    </location>
</feature>
<keyword evidence="6" id="KW-0808">Transferase</keyword>
<evidence type="ECO:0000256" key="11">
    <source>
        <dbReference type="ARBA" id="ARBA00022989"/>
    </source>
</evidence>
<comment type="subunit">
    <text evidence="14">At low DSF concentrations, interacts with RpfF.</text>
</comment>
<dbReference type="GO" id="GO:0005524">
    <property type="term" value="F:ATP binding"/>
    <property type="evidence" value="ECO:0007669"/>
    <property type="project" value="UniProtKB-KW"/>
</dbReference>
<keyword evidence="5 17" id="KW-0597">Phosphoprotein</keyword>
<evidence type="ECO:0000256" key="9">
    <source>
        <dbReference type="ARBA" id="ARBA00022777"/>
    </source>
</evidence>
<feature type="domain" description="HPt" evidence="22">
    <location>
        <begin position="1077"/>
        <end position="1176"/>
    </location>
</feature>
<evidence type="ECO:0000259" key="20">
    <source>
        <dbReference type="PROSITE" id="PS50112"/>
    </source>
</evidence>
<evidence type="ECO:0000259" key="22">
    <source>
        <dbReference type="PROSITE" id="PS50894"/>
    </source>
</evidence>
<dbReference type="SUPFAM" id="SSF47226">
    <property type="entry name" value="Histidine-containing phosphotransfer domain, HPT domain"/>
    <property type="match status" value="1"/>
</dbReference>
<dbReference type="SUPFAM" id="SSF47384">
    <property type="entry name" value="Homodimeric domain of signal transducing histidine kinase"/>
    <property type="match status" value="1"/>
</dbReference>
<dbReference type="InterPro" id="IPR036097">
    <property type="entry name" value="HisK_dim/P_sf"/>
</dbReference>
<comment type="caution">
    <text evidence="23">The sequence shown here is derived from an EMBL/GenBank/DDBJ whole genome shotgun (WGS) entry which is preliminary data.</text>
</comment>
<dbReference type="FunFam" id="1.10.287.130:FF:000002">
    <property type="entry name" value="Two-component osmosensing histidine kinase"/>
    <property type="match status" value="1"/>
</dbReference>
<dbReference type="RefSeq" id="WP_125424504.1">
    <property type="nucleotide sequence ID" value="NZ_RWIT01000026.1"/>
</dbReference>
<dbReference type="InterPro" id="IPR013655">
    <property type="entry name" value="PAS_fold_3"/>
</dbReference>
<dbReference type="PROSITE" id="PS50112">
    <property type="entry name" value="PAS"/>
    <property type="match status" value="2"/>
</dbReference>
<feature type="domain" description="PAS" evidence="20">
    <location>
        <begin position="549"/>
        <end position="607"/>
    </location>
</feature>
<organism evidence="23 24">
    <name type="scientific">Hymenobacter rigui</name>
    <dbReference type="NCBI Taxonomy" id="334424"/>
    <lineage>
        <taxon>Bacteria</taxon>
        <taxon>Pseudomonadati</taxon>
        <taxon>Bacteroidota</taxon>
        <taxon>Cytophagia</taxon>
        <taxon>Cytophagales</taxon>
        <taxon>Hymenobacteraceae</taxon>
        <taxon>Hymenobacter</taxon>
    </lineage>
</organism>
<evidence type="ECO:0000256" key="6">
    <source>
        <dbReference type="ARBA" id="ARBA00022679"/>
    </source>
</evidence>
<dbReference type="InterPro" id="IPR011006">
    <property type="entry name" value="CheY-like_superfamily"/>
</dbReference>
<dbReference type="Pfam" id="PF00512">
    <property type="entry name" value="HisKA"/>
    <property type="match status" value="1"/>
</dbReference>
<dbReference type="SMART" id="SM00086">
    <property type="entry name" value="PAC"/>
    <property type="match status" value="3"/>
</dbReference>
<evidence type="ECO:0000256" key="10">
    <source>
        <dbReference type="ARBA" id="ARBA00022840"/>
    </source>
</evidence>
<dbReference type="FunFam" id="3.30.565.10:FF:000010">
    <property type="entry name" value="Sensor histidine kinase RcsC"/>
    <property type="match status" value="1"/>
</dbReference>
<dbReference type="NCBIfam" id="TIGR00229">
    <property type="entry name" value="sensory_box"/>
    <property type="match status" value="4"/>
</dbReference>
<dbReference type="InterPro" id="IPR003661">
    <property type="entry name" value="HisK_dim/P_dom"/>
</dbReference>
<dbReference type="Proteomes" id="UP000273500">
    <property type="component" value="Unassembled WGS sequence"/>
</dbReference>
<evidence type="ECO:0000259" key="21">
    <source>
        <dbReference type="PROSITE" id="PS50113"/>
    </source>
</evidence>
<feature type="domain" description="Response regulatory" evidence="19">
    <location>
        <begin position="936"/>
        <end position="1051"/>
    </location>
</feature>
<dbReference type="SMART" id="SM00387">
    <property type="entry name" value="HATPase_c"/>
    <property type="match status" value="1"/>
</dbReference>
<comment type="catalytic activity">
    <reaction evidence="1">
        <text>ATP + protein L-histidine = ADP + protein N-phospho-L-histidine.</text>
        <dbReference type="EC" id="2.7.13.3"/>
    </reaction>
</comment>
<evidence type="ECO:0000256" key="3">
    <source>
        <dbReference type="ARBA" id="ARBA00012438"/>
    </source>
</evidence>
<evidence type="ECO:0000313" key="23">
    <source>
        <dbReference type="EMBL" id="RSK43128.1"/>
    </source>
</evidence>
<dbReference type="Pfam" id="PF00072">
    <property type="entry name" value="Response_reg"/>
    <property type="match status" value="1"/>
</dbReference>
<keyword evidence="8" id="KW-0547">Nucleotide-binding</keyword>
<keyword evidence="7" id="KW-0812">Transmembrane</keyword>
<dbReference type="InterPro" id="IPR001789">
    <property type="entry name" value="Sig_transdc_resp-reg_receiver"/>
</dbReference>
<evidence type="ECO:0000256" key="15">
    <source>
        <dbReference type="ARBA" id="ARBA00068150"/>
    </source>
</evidence>
<accession>A0A428K9E0</accession>
<feature type="domain" description="Histidine kinase" evidence="18">
    <location>
        <begin position="689"/>
        <end position="912"/>
    </location>
</feature>
<evidence type="ECO:0000256" key="7">
    <source>
        <dbReference type="ARBA" id="ARBA00022692"/>
    </source>
</evidence>
<protein>
    <recommendedName>
        <fullName evidence="15">Sensory/regulatory protein RpfC</fullName>
        <ecNumber evidence="3">2.7.13.3</ecNumber>
    </recommendedName>
</protein>
<dbReference type="Pfam" id="PF02518">
    <property type="entry name" value="HATPase_c"/>
    <property type="match status" value="1"/>
</dbReference>
<dbReference type="Gene3D" id="3.40.50.2300">
    <property type="match status" value="1"/>
</dbReference>
<keyword evidence="24" id="KW-1185">Reference proteome</keyword>
<evidence type="ECO:0000256" key="4">
    <source>
        <dbReference type="ARBA" id="ARBA00022475"/>
    </source>
</evidence>
<dbReference type="SMART" id="SM00448">
    <property type="entry name" value="REC"/>
    <property type="match status" value="1"/>
</dbReference>
<feature type="domain" description="PAC" evidence="21">
    <location>
        <begin position="619"/>
        <end position="671"/>
    </location>
</feature>
<comment type="subcellular location">
    <subcellularLocation>
        <location evidence="2">Cell membrane</location>
        <topology evidence="2">Multi-pass membrane protein</topology>
    </subcellularLocation>
</comment>
<keyword evidence="10" id="KW-0067">ATP-binding</keyword>
<dbReference type="GO" id="GO:0000155">
    <property type="term" value="F:phosphorelay sensor kinase activity"/>
    <property type="evidence" value="ECO:0007669"/>
    <property type="project" value="InterPro"/>
</dbReference>
<reference evidence="23 24" key="1">
    <citation type="submission" date="2018-12" db="EMBL/GenBank/DDBJ databases">
        <authorList>
            <person name="Feng G."/>
            <person name="Zhu H."/>
        </authorList>
    </citation>
    <scope>NUCLEOTIDE SEQUENCE [LARGE SCALE GENOMIC DNA]</scope>
    <source>
        <strain evidence="23 24">KCTC 12533</strain>
    </source>
</reference>
<dbReference type="InterPro" id="IPR003594">
    <property type="entry name" value="HATPase_dom"/>
</dbReference>
<dbReference type="Gene3D" id="1.20.120.160">
    <property type="entry name" value="HPT domain"/>
    <property type="match status" value="1"/>
</dbReference>
<dbReference type="SMART" id="SM00091">
    <property type="entry name" value="PAS"/>
    <property type="match status" value="5"/>
</dbReference>
<dbReference type="EC" id="2.7.13.3" evidence="3"/>
<keyword evidence="12" id="KW-0902">Two-component regulatory system</keyword>
<evidence type="ECO:0000256" key="2">
    <source>
        <dbReference type="ARBA" id="ARBA00004651"/>
    </source>
</evidence>
<dbReference type="PROSITE" id="PS50894">
    <property type="entry name" value="HPT"/>
    <property type="match status" value="1"/>
</dbReference>
<dbReference type="Pfam" id="PF12860">
    <property type="entry name" value="PAS_7"/>
    <property type="match status" value="1"/>
</dbReference>
<dbReference type="SUPFAM" id="SSF55874">
    <property type="entry name" value="ATPase domain of HSP90 chaperone/DNA topoisomerase II/histidine kinase"/>
    <property type="match status" value="1"/>
</dbReference>
<dbReference type="PROSITE" id="PS50113">
    <property type="entry name" value="PAC"/>
    <property type="match status" value="2"/>
</dbReference>
<evidence type="ECO:0000256" key="5">
    <source>
        <dbReference type="ARBA" id="ARBA00022553"/>
    </source>
</evidence>
<feature type="domain" description="PAS" evidence="20">
    <location>
        <begin position="420"/>
        <end position="457"/>
    </location>
</feature>
<evidence type="ECO:0000259" key="19">
    <source>
        <dbReference type="PROSITE" id="PS50110"/>
    </source>
</evidence>
<evidence type="ECO:0000259" key="18">
    <source>
        <dbReference type="PROSITE" id="PS50109"/>
    </source>
</evidence>
<dbReference type="PANTHER" id="PTHR45339">
    <property type="entry name" value="HYBRID SIGNAL TRANSDUCTION HISTIDINE KINASE J"/>
    <property type="match status" value="1"/>
</dbReference>
<dbReference type="Gene3D" id="3.30.450.20">
    <property type="entry name" value="PAS domain"/>
    <property type="match status" value="5"/>
</dbReference>
<feature type="modified residue" description="4-aspartylphosphate" evidence="17">
    <location>
        <position position="985"/>
    </location>
</feature>
<keyword evidence="4" id="KW-1003">Cell membrane</keyword>
<keyword evidence="9" id="KW-0418">Kinase</keyword>
<dbReference type="InterPro" id="IPR005467">
    <property type="entry name" value="His_kinase_dom"/>
</dbReference>